<dbReference type="Pfam" id="PF04028">
    <property type="entry name" value="DUF374"/>
    <property type="match status" value="1"/>
</dbReference>
<dbReference type="RefSeq" id="WP_145943959.1">
    <property type="nucleotide sequence ID" value="NZ_CP017641.1"/>
</dbReference>
<dbReference type="KEGG" id="fmr:Fuma_00786"/>
<accession>A0A1P8WAV6</accession>
<reference evidence="2 3" key="1">
    <citation type="journal article" date="2016" name="Front. Microbiol.">
        <title>Fuerstia marisgermanicae gen. nov., sp. nov., an Unusual Member of the Phylum Planctomycetes from the German Wadden Sea.</title>
        <authorList>
            <person name="Kohn T."/>
            <person name="Heuer A."/>
            <person name="Jogler M."/>
            <person name="Vollmers J."/>
            <person name="Boedeker C."/>
            <person name="Bunk B."/>
            <person name="Rast P."/>
            <person name="Borchert D."/>
            <person name="Glockner I."/>
            <person name="Freese H.M."/>
            <person name="Klenk H.P."/>
            <person name="Overmann J."/>
            <person name="Kaster A.K."/>
            <person name="Rohde M."/>
            <person name="Wiegand S."/>
            <person name="Jogler C."/>
        </authorList>
    </citation>
    <scope>NUCLEOTIDE SEQUENCE [LARGE SCALE GENOMIC DNA]</scope>
    <source>
        <strain evidence="2 3">NH11</strain>
    </source>
</reference>
<gene>
    <name evidence="2" type="ORF">Fuma_00786</name>
</gene>
<dbReference type="OrthoDB" id="9810508at2"/>
<name>A0A1P8WAV6_9PLAN</name>
<evidence type="ECO:0000313" key="3">
    <source>
        <dbReference type="Proteomes" id="UP000187735"/>
    </source>
</evidence>
<evidence type="ECO:0000259" key="1">
    <source>
        <dbReference type="Pfam" id="PF04028"/>
    </source>
</evidence>
<sequence length="255" mass="28543">MKIRNPYVNWMIARVATWMLRALFLTVRIDHRKAVEDGTPYARTTGTLRYCFCMWHDVIVAALFSRKTFKLSGLISRHQDGTYLTHAIKMVGITPVRGSASRGGAQATRQLIDRPDLHVCITPDGPRGPRRVMKDGIVYIASRTGRPVVPSTITGTNYWSVPGGWSDMLIPKPFSRLLLLAGQPIFVPPDISREEIAEFTEKIQLEMDRLDLIGQRLIRGDESVADLIGKVGQYPDDAVRPVVTETENENLSKAA</sequence>
<feature type="domain" description="DUF374" evidence="1">
    <location>
        <begin position="67"/>
        <end position="130"/>
    </location>
</feature>
<keyword evidence="3" id="KW-1185">Reference proteome</keyword>
<dbReference type="InterPro" id="IPR007172">
    <property type="entry name" value="DUF374"/>
</dbReference>
<proteinExistence type="predicted"/>
<organism evidence="2 3">
    <name type="scientific">Fuerstiella marisgermanici</name>
    <dbReference type="NCBI Taxonomy" id="1891926"/>
    <lineage>
        <taxon>Bacteria</taxon>
        <taxon>Pseudomonadati</taxon>
        <taxon>Planctomycetota</taxon>
        <taxon>Planctomycetia</taxon>
        <taxon>Planctomycetales</taxon>
        <taxon>Planctomycetaceae</taxon>
        <taxon>Fuerstiella</taxon>
    </lineage>
</organism>
<dbReference type="CDD" id="cd07983">
    <property type="entry name" value="LPLAT_DUF374-like"/>
    <property type="match status" value="1"/>
</dbReference>
<dbReference type="EMBL" id="CP017641">
    <property type="protein sequence ID" value="APZ91200.1"/>
    <property type="molecule type" value="Genomic_DNA"/>
</dbReference>
<evidence type="ECO:0000313" key="2">
    <source>
        <dbReference type="EMBL" id="APZ91200.1"/>
    </source>
</evidence>
<dbReference type="Proteomes" id="UP000187735">
    <property type="component" value="Chromosome"/>
</dbReference>
<dbReference type="AlphaFoldDB" id="A0A1P8WAV6"/>
<protein>
    <recommendedName>
        <fullName evidence="1">DUF374 domain-containing protein</fullName>
    </recommendedName>
</protein>
<dbReference type="STRING" id="1891926.Fuma_00786"/>